<dbReference type="InterPro" id="IPR020846">
    <property type="entry name" value="MFS_dom"/>
</dbReference>
<keyword evidence="2" id="KW-0472">Membrane</keyword>
<feature type="transmembrane region" description="Helical" evidence="2">
    <location>
        <begin position="77"/>
        <end position="96"/>
    </location>
</feature>
<dbReference type="PROSITE" id="PS50850">
    <property type="entry name" value="MFS"/>
    <property type="match status" value="1"/>
</dbReference>
<evidence type="ECO:0000259" key="3">
    <source>
        <dbReference type="PROSITE" id="PS50850"/>
    </source>
</evidence>
<feature type="transmembrane region" description="Helical" evidence="2">
    <location>
        <begin position="415"/>
        <end position="437"/>
    </location>
</feature>
<organism evidence="4 5">
    <name type="scientific">Acropora cervicornis</name>
    <name type="common">Staghorn coral</name>
    <dbReference type="NCBI Taxonomy" id="6130"/>
    <lineage>
        <taxon>Eukaryota</taxon>
        <taxon>Metazoa</taxon>
        <taxon>Cnidaria</taxon>
        <taxon>Anthozoa</taxon>
        <taxon>Hexacorallia</taxon>
        <taxon>Scleractinia</taxon>
        <taxon>Astrocoeniina</taxon>
        <taxon>Acroporidae</taxon>
        <taxon>Acropora</taxon>
    </lineage>
</organism>
<feature type="domain" description="Major facilitator superfamily (MFS) profile" evidence="3">
    <location>
        <begin position="40"/>
        <end position="437"/>
    </location>
</feature>
<reference evidence="4" key="1">
    <citation type="journal article" date="2023" name="G3 (Bethesda)">
        <title>Whole genome assembly and annotation of the endangered Caribbean coral Acropora cervicornis.</title>
        <authorList>
            <person name="Selwyn J.D."/>
            <person name="Vollmer S.V."/>
        </authorList>
    </citation>
    <scope>NUCLEOTIDE SEQUENCE</scope>
    <source>
        <strain evidence="4">K2</strain>
    </source>
</reference>
<feature type="transmembrane region" description="Helical" evidence="2">
    <location>
        <begin position="383"/>
        <end position="403"/>
    </location>
</feature>
<feature type="transmembrane region" description="Helical" evidence="2">
    <location>
        <begin position="322"/>
        <end position="342"/>
    </location>
</feature>
<feature type="transmembrane region" description="Helical" evidence="2">
    <location>
        <begin position="168"/>
        <end position="186"/>
    </location>
</feature>
<feature type="transmembrane region" description="Helical" evidence="2">
    <location>
        <begin position="41"/>
        <end position="65"/>
    </location>
</feature>
<sequence>MSYENTKKLVSKYKNVHGECDPDSCKCIYGVEIASDSFKSYLVCFAATVCNTVLMGYSCSFGVLFPPLLDHFKQDSATTAWVGSLYLSISTLLGPVSANLCDRYGCRVTAFFGGLTCVLGLLLTSQAPSIFCMYLTYSVIVGFGTCCVYTASFVVVPRYFIKRRAQATGILSCGTSVGSLVMGPLLQLFLDSIGWRNTFIAMAGIASVTCLIALIYDSRTANQILVNEEEVNFEAQTMVIAKKQSTWFEDILKNRDLVTWTVCCGVLFLGLYNPQVLLITYAEERGIPADKSAMFFCYMGLASTVSRICVSRICDSQCINAQTIIQGALLSISAATGLLPFASAYYHIIVYALVFGFCDGCFGGCINFQVIGCVQSHITSQAFGFWMGVTSPSLAAGPPIAGYVADKMKSYGPAFYVSAAFVFVAAVIPCVLCCSYGRNNTSVTQVKVSPEEHLIERETAL</sequence>
<accession>A0AAD9QM94</accession>
<comment type="subcellular location">
    <subcellularLocation>
        <location evidence="1">Membrane</location>
        <topology evidence="1">Multi-pass membrane protein</topology>
    </subcellularLocation>
</comment>
<feature type="transmembrane region" description="Helical" evidence="2">
    <location>
        <begin position="293"/>
        <end position="310"/>
    </location>
</feature>
<keyword evidence="2" id="KW-0812">Transmembrane</keyword>
<dbReference type="CDD" id="cd17352">
    <property type="entry name" value="MFS_MCT_SLC16"/>
    <property type="match status" value="1"/>
</dbReference>
<name>A0AAD9QM94_ACRCE</name>
<dbReference type="GO" id="GO:0016020">
    <property type="term" value="C:membrane"/>
    <property type="evidence" value="ECO:0007669"/>
    <property type="project" value="UniProtKB-SubCell"/>
</dbReference>
<dbReference type="InterPro" id="IPR036259">
    <property type="entry name" value="MFS_trans_sf"/>
</dbReference>
<dbReference type="EMBL" id="JARQWQ010000024">
    <property type="protein sequence ID" value="KAK2563861.1"/>
    <property type="molecule type" value="Genomic_DNA"/>
</dbReference>
<evidence type="ECO:0000256" key="1">
    <source>
        <dbReference type="ARBA" id="ARBA00004141"/>
    </source>
</evidence>
<evidence type="ECO:0000313" key="4">
    <source>
        <dbReference type="EMBL" id="KAK2563861.1"/>
    </source>
</evidence>
<dbReference type="InterPro" id="IPR050327">
    <property type="entry name" value="Proton-linked_MCT"/>
</dbReference>
<feature type="transmembrane region" description="Helical" evidence="2">
    <location>
        <begin position="108"/>
        <end position="128"/>
    </location>
</feature>
<feature type="transmembrane region" description="Helical" evidence="2">
    <location>
        <begin position="257"/>
        <end position="281"/>
    </location>
</feature>
<dbReference type="PANTHER" id="PTHR11360">
    <property type="entry name" value="MONOCARBOXYLATE TRANSPORTER"/>
    <property type="match status" value="1"/>
</dbReference>
<dbReference type="Proteomes" id="UP001249851">
    <property type="component" value="Unassembled WGS sequence"/>
</dbReference>
<feature type="transmembrane region" description="Helical" evidence="2">
    <location>
        <begin position="198"/>
        <end position="216"/>
    </location>
</feature>
<dbReference type="SUPFAM" id="SSF103473">
    <property type="entry name" value="MFS general substrate transporter"/>
    <property type="match status" value="1"/>
</dbReference>
<keyword evidence="5" id="KW-1185">Reference proteome</keyword>
<reference evidence="4" key="2">
    <citation type="journal article" date="2023" name="Science">
        <title>Genomic signatures of disease resistance in endangered staghorn corals.</title>
        <authorList>
            <person name="Vollmer S.V."/>
            <person name="Selwyn J.D."/>
            <person name="Despard B.A."/>
            <person name="Roesel C.L."/>
        </authorList>
    </citation>
    <scope>NUCLEOTIDE SEQUENCE</scope>
    <source>
        <strain evidence="4">K2</strain>
    </source>
</reference>
<dbReference type="Gene3D" id="1.20.1250.20">
    <property type="entry name" value="MFS general substrate transporter like domains"/>
    <property type="match status" value="1"/>
</dbReference>
<dbReference type="InterPro" id="IPR011701">
    <property type="entry name" value="MFS"/>
</dbReference>
<dbReference type="GO" id="GO:0022857">
    <property type="term" value="F:transmembrane transporter activity"/>
    <property type="evidence" value="ECO:0007669"/>
    <property type="project" value="InterPro"/>
</dbReference>
<feature type="transmembrane region" description="Helical" evidence="2">
    <location>
        <begin position="348"/>
        <end position="371"/>
    </location>
</feature>
<comment type="caution">
    <text evidence="4">The sequence shown here is derived from an EMBL/GenBank/DDBJ whole genome shotgun (WGS) entry which is preliminary data.</text>
</comment>
<proteinExistence type="predicted"/>
<keyword evidence="2" id="KW-1133">Transmembrane helix</keyword>
<evidence type="ECO:0000313" key="5">
    <source>
        <dbReference type="Proteomes" id="UP001249851"/>
    </source>
</evidence>
<gene>
    <name evidence="4" type="ORF">P5673_012868</name>
</gene>
<dbReference type="Pfam" id="PF07690">
    <property type="entry name" value="MFS_1"/>
    <property type="match status" value="1"/>
</dbReference>
<evidence type="ECO:0000256" key="2">
    <source>
        <dbReference type="SAM" id="Phobius"/>
    </source>
</evidence>
<dbReference type="AlphaFoldDB" id="A0AAD9QM94"/>
<dbReference type="PANTHER" id="PTHR11360:SF251">
    <property type="entry name" value="MAJOR FACILITATOR SUPERFAMILY (MFS) PROFILE DOMAIN-CONTAINING PROTEIN"/>
    <property type="match status" value="1"/>
</dbReference>
<protein>
    <submittedName>
        <fullName evidence="4">Monocarboxylate transporter 10</fullName>
    </submittedName>
</protein>
<feature type="transmembrane region" description="Helical" evidence="2">
    <location>
        <begin position="134"/>
        <end position="156"/>
    </location>
</feature>